<gene>
    <name evidence="6" type="ORF">EV699_102183</name>
</gene>
<dbReference type="InterPro" id="IPR011697">
    <property type="entry name" value="Peptidase_C26"/>
</dbReference>
<dbReference type="EC" id="3.5.1.94" evidence="5"/>
<accession>A0A4R2LJR7</accession>
<dbReference type="Gene3D" id="3.40.50.880">
    <property type="match status" value="1"/>
</dbReference>
<evidence type="ECO:0000313" key="7">
    <source>
        <dbReference type="Proteomes" id="UP000295765"/>
    </source>
</evidence>
<dbReference type="OrthoDB" id="9813383at2"/>
<proteinExistence type="inferred from homology"/>
<comment type="catalytic activity">
    <reaction evidence="2">
        <text>4-(gamma-L-glutamylamino)butanoate + H2O = 4-aminobutanoate + L-glutamate</text>
        <dbReference type="Rhea" id="RHEA:19737"/>
        <dbReference type="ChEBI" id="CHEBI:15377"/>
        <dbReference type="ChEBI" id="CHEBI:29985"/>
        <dbReference type="ChEBI" id="CHEBI:58800"/>
        <dbReference type="ChEBI" id="CHEBI:59888"/>
        <dbReference type="EC" id="3.5.1.94"/>
    </reaction>
</comment>
<dbReference type="InterPro" id="IPR044668">
    <property type="entry name" value="PuuD-like"/>
</dbReference>
<evidence type="ECO:0000256" key="5">
    <source>
        <dbReference type="ARBA" id="ARBA00066788"/>
    </source>
</evidence>
<dbReference type="SUPFAM" id="SSF52317">
    <property type="entry name" value="Class I glutamine amidotransferase-like"/>
    <property type="match status" value="1"/>
</dbReference>
<evidence type="ECO:0000256" key="3">
    <source>
        <dbReference type="ARBA" id="ARBA00055068"/>
    </source>
</evidence>
<comment type="caution">
    <text evidence="6">The sequence shown here is derived from an EMBL/GenBank/DDBJ whole genome shotgun (WGS) entry which is preliminary data.</text>
</comment>
<evidence type="ECO:0000313" key="6">
    <source>
        <dbReference type="EMBL" id="TCO83476.1"/>
    </source>
</evidence>
<dbReference type="Pfam" id="PF07722">
    <property type="entry name" value="Peptidase_C26"/>
    <property type="match status" value="1"/>
</dbReference>
<comment type="pathway">
    <text evidence="4">Amine and polyamine degradation; putrescine degradation; 4-aminobutanoate from putrescine: step 4/4.</text>
</comment>
<keyword evidence="7" id="KW-1185">Reference proteome</keyword>
<dbReference type="EMBL" id="SLWY01000002">
    <property type="protein sequence ID" value="TCO83476.1"/>
    <property type="molecule type" value="Genomic_DNA"/>
</dbReference>
<comment type="function">
    <text evidence="3">Involved in the breakdown of putrescine via hydrolysis of the gamma-glutamyl linkage of gamma-glutamyl-gamma-aminobutyrate.</text>
</comment>
<evidence type="ECO:0000256" key="4">
    <source>
        <dbReference type="ARBA" id="ARBA00060634"/>
    </source>
</evidence>
<keyword evidence="6" id="KW-0378">Hydrolase</keyword>
<dbReference type="CDD" id="cd01745">
    <property type="entry name" value="GATase1_2"/>
    <property type="match status" value="1"/>
</dbReference>
<dbReference type="GO" id="GO:0006598">
    <property type="term" value="P:polyamine catabolic process"/>
    <property type="evidence" value="ECO:0007669"/>
    <property type="project" value="TreeGrafter"/>
</dbReference>
<dbReference type="InterPro" id="IPR029062">
    <property type="entry name" value="Class_I_gatase-like"/>
</dbReference>
<dbReference type="GO" id="GO:0005829">
    <property type="term" value="C:cytosol"/>
    <property type="evidence" value="ECO:0007669"/>
    <property type="project" value="TreeGrafter"/>
</dbReference>
<dbReference type="PANTHER" id="PTHR43235">
    <property type="entry name" value="GLUTAMINE AMIDOTRANSFERASE PB2B2.05-RELATED"/>
    <property type="match status" value="1"/>
</dbReference>
<evidence type="ECO:0000256" key="2">
    <source>
        <dbReference type="ARBA" id="ARBA00052718"/>
    </source>
</evidence>
<comment type="similarity">
    <text evidence="1">Belongs to the peptidase C26 family.</text>
</comment>
<reference evidence="6 7" key="1">
    <citation type="submission" date="2019-03" db="EMBL/GenBank/DDBJ databases">
        <title>Genomic Encyclopedia of Type Strains, Phase IV (KMG-IV): sequencing the most valuable type-strain genomes for metagenomic binning, comparative biology and taxonomic classification.</title>
        <authorList>
            <person name="Goeker M."/>
        </authorList>
    </citation>
    <scope>NUCLEOTIDE SEQUENCE [LARGE SCALE GENOMIC DNA]</scope>
    <source>
        <strain evidence="6 7">DSM 25287</strain>
    </source>
</reference>
<dbReference type="RefSeq" id="WP_132538441.1">
    <property type="nucleotide sequence ID" value="NZ_SLWY01000002.1"/>
</dbReference>
<protein>
    <recommendedName>
        <fullName evidence="5">gamma-glutamyl-gamma-aminobutyrate hydrolase</fullName>
        <ecNumber evidence="5">3.5.1.94</ecNumber>
    </recommendedName>
</protein>
<organism evidence="6 7">
    <name type="scientific">Plasticicumulans lactativorans</name>
    <dbReference type="NCBI Taxonomy" id="1133106"/>
    <lineage>
        <taxon>Bacteria</taxon>
        <taxon>Pseudomonadati</taxon>
        <taxon>Pseudomonadota</taxon>
        <taxon>Gammaproteobacteria</taxon>
        <taxon>Candidatus Competibacteraceae</taxon>
        <taxon>Plasticicumulans</taxon>
    </lineage>
</organism>
<sequence length="266" mass="27773">MSLSRPLIGIQADVLTIGAASFHGAGEKYINAVAHGAGATPLLIPGFGEGAELRALAEVVDIDELLGQLDGLFLPGSPSNVEPHRYGGAPSRPGTLHDPSRDAASLELIRAALRLGVPLLCVCRGYQELNVALGGSLHQHVHEQPGLLDHREDKAAPRTEQYAPVHPVRLSPGGLLAGLAGGAAEWTVNSLHGQGIERLAPGLAVEAVAPDGLVEAVRVAGATGFAVGVQWHPEWRFEADALSRALFAAFGDAARVRRAQRNAVAR</sequence>
<dbReference type="FunFam" id="3.40.50.880:FF:000030">
    <property type="entry name" value="Gamma-glutamyl-gamma-aminobutyrate hydrolase PuuD"/>
    <property type="match status" value="1"/>
</dbReference>
<dbReference type="AlphaFoldDB" id="A0A4R2LJR7"/>
<dbReference type="PROSITE" id="PS51273">
    <property type="entry name" value="GATASE_TYPE_1"/>
    <property type="match status" value="1"/>
</dbReference>
<dbReference type="GO" id="GO:0033969">
    <property type="term" value="F:gamma-glutamyl-gamma-aminobutyrate hydrolase activity"/>
    <property type="evidence" value="ECO:0007669"/>
    <property type="project" value="UniProtKB-EC"/>
</dbReference>
<dbReference type="Proteomes" id="UP000295765">
    <property type="component" value="Unassembled WGS sequence"/>
</dbReference>
<name>A0A4R2LJR7_9GAMM</name>
<dbReference type="PANTHER" id="PTHR43235:SF1">
    <property type="entry name" value="GLUTAMINE AMIDOTRANSFERASE PB2B2.05-RELATED"/>
    <property type="match status" value="1"/>
</dbReference>
<evidence type="ECO:0000256" key="1">
    <source>
        <dbReference type="ARBA" id="ARBA00011083"/>
    </source>
</evidence>